<sequence length="543" mass="58335">MDDQPPARRLRPQRRWLLLPVIVVVVASATWATKRITAAPAPSGGSASTSQVVLSEQDLRRLLSQPPAPLTFTGFDEETESNGGAWPPSCRGSDKDGREINLFSGKLTGPSFAPAYRDGNLGVSLLVQRVPPDSIAKVTQLLADPAQCSPKEYDPKNFDPAIPQTQTWETEFPADFGDAARLVRSVNFNPGDSNPLATLGHAQVIAISGAWIVSAVSELWRSTPSADQSGEDLLEETPDRRDPDAVHAALALPELIRIVLKPFDAALGTTFATPPDAARPCTAEALGEGDLRNATGPAMMLAVLVHDAACRNDAGWLEYYRAQNYFVDGELRTGIDAHNTDGKHVPDLPALAEAIEAGPMQSAGKRLVYAASGWTFALEPRFTGLAGYLGHSTRCATAQVGSDAICEGARNRGVVGLDWEPPGMAEGCDGQPVDIKQRLYLTHRSTSVPDLVIRATCRPISTGNRPYDVTVLSGPRSIGDRAEILSRLVTEENGYIVGPLEIEGRTLYVPVDGRLAGENRWERVTIGVEWSGSTYEVISQQSG</sequence>
<protein>
    <submittedName>
        <fullName evidence="2">Uncharacterized protein</fullName>
    </submittedName>
</protein>
<dbReference type="RefSeq" id="WP_203384231.1">
    <property type="nucleotide sequence ID" value="NZ_JAENHP010000049.1"/>
</dbReference>
<reference evidence="2 3" key="1">
    <citation type="submission" date="2021-01" db="EMBL/GenBank/DDBJ databases">
        <title>Actinoplanes sp. nov. LDG1-06 isolated from lichen.</title>
        <authorList>
            <person name="Saeng-In P."/>
            <person name="Phongsopitanun W."/>
            <person name="Kanchanasin P."/>
            <person name="Yuki M."/>
            <person name="Kudo T."/>
            <person name="Ohkuma M."/>
            <person name="Tanasupawat S."/>
        </authorList>
    </citation>
    <scope>NUCLEOTIDE SEQUENCE [LARGE SCALE GENOMIC DNA]</scope>
    <source>
        <strain evidence="2 3">LDG1-06</strain>
    </source>
</reference>
<gene>
    <name evidence="2" type="ORF">JIG36_51175</name>
</gene>
<proteinExistence type="predicted"/>
<organism evidence="2 3">
    <name type="scientific">Paractinoplanes ovalisporus</name>
    <dbReference type="NCBI Taxonomy" id="2810368"/>
    <lineage>
        <taxon>Bacteria</taxon>
        <taxon>Bacillati</taxon>
        <taxon>Actinomycetota</taxon>
        <taxon>Actinomycetes</taxon>
        <taxon>Micromonosporales</taxon>
        <taxon>Micromonosporaceae</taxon>
        <taxon>Paractinoplanes</taxon>
    </lineage>
</organism>
<comment type="caution">
    <text evidence="2">The sequence shown here is derived from an EMBL/GenBank/DDBJ whole genome shotgun (WGS) entry which is preliminary data.</text>
</comment>
<evidence type="ECO:0000313" key="3">
    <source>
        <dbReference type="Proteomes" id="UP000632138"/>
    </source>
</evidence>
<dbReference type="EMBL" id="JAENHP010000049">
    <property type="protein sequence ID" value="MBM2623881.1"/>
    <property type="molecule type" value="Genomic_DNA"/>
</dbReference>
<feature type="region of interest" description="Disordered" evidence="1">
    <location>
        <begin position="66"/>
        <end position="94"/>
    </location>
</feature>
<accession>A0ABS2AVM3</accession>
<keyword evidence="3" id="KW-1185">Reference proteome</keyword>
<evidence type="ECO:0000256" key="1">
    <source>
        <dbReference type="SAM" id="MobiDB-lite"/>
    </source>
</evidence>
<name>A0ABS2AVM3_9ACTN</name>
<feature type="region of interest" description="Disordered" evidence="1">
    <location>
        <begin position="223"/>
        <end position="242"/>
    </location>
</feature>
<dbReference type="Proteomes" id="UP000632138">
    <property type="component" value="Unassembled WGS sequence"/>
</dbReference>
<evidence type="ECO:0000313" key="2">
    <source>
        <dbReference type="EMBL" id="MBM2623881.1"/>
    </source>
</evidence>